<keyword evidence="8" id="KW-0239">DNA-directed DNA polymerase</keyword>
<keyword evidence="8" id="KW-0808">Transferase</keyword>
<dbReference type="InterPro" id="IPR036397">
    <property type="entry name" value="RNaseH_sf"/>
</dbReference>
<keyword evidence="1" id="KW-0540">Nuclease</keyword>
<dbReference type="GO" id="GO:0003676">
    <property type="term" value="F:nucleic acid binding"/>
    <property type="evidence" value="ECO:0007669"/>
    <property type="project" value="InterPro"/>
</dbReference>
<evidence type="ECO:0000256" key="2">
    <source>
        <dbReference type="ARBA" id="ARBA00022723"/>
    </source>
</evidence>
<dbReference type="GO" id="GO:0046872">
    <property type="term" value="F:metal ion binding"/>
    <property type="evidence" value="ECO:0007669"/>
    <property type="project" value="UniProtKB-KW"/>
</dbReference>
<dbReference type="SUPFAM" id="SSF53098">
    <property type="entry name" value="Ribonuclease H-like"/>
    <property type="match status" value="1"/>
</dbReference>
<evidence type="ECO:0000313" key="12">
    <source>
        <dbReference type="Proteomes" id="UP001454036"/>
    </source>
</evidence>
<keyword evidence="5" id="KW-0460">Magnesium</keyword>
<keyword evidence="6" id="KW-0229">DNA integration</keyword>
<dbReference type="PANTHER" id="PTHR42648:SF11">
    <property type="entry name" value="TRANSPOSON TY4-P GAG-POL POLYPROTEIN"/>
    <property type="match status" value="1"/>
</dbReference>
<dbReference type="Proteomes" id="UP001454036">
    <property type="component" value="Unassembled WGS sequence"/>
</dbReference>
<keyword evidence="8" id="KW-0548">Nucleotidyltransferase</keyword>
<dbReference type="Pfam" id="PF25597">
    <property type="entry name" value="SH3_retrovirus"/>
    <property type="match status" value="1"/>
</dbReference>
<keyword evidence="4" id="KW-0378">Hydrolase</keyword>
<keyword evidence="2" id="KW-0479">Metal-binding</keyword>
<keyword evidence="12" id="KW-1185">Reference proteome</keyword>
<proteinExistence type="predicted"/>
<organism evidence="11 12">
    <name type="scientific">Lithospermum erythrorhizon</name>
    <name type="common">Purple gromwell</name>
    <name type="synonym">Lithospermum officinale var. erythrorhizon</name>
    <dbReference type="NCBI Taxonomy" id="34254"/>
    <lineage>
        <taxon>Eukaryota</taxon>
        <taxon>Viridiplantae</taxon>
        <taxon>Streptophyta</taxon>
        <taxon>Embryophyta</taxon>
        <taxon>Tracheophyta</taxon>
        <taxon>Spermatophyta</taxon>
        <taxon>Magnoliopsida</taxon>
        <taxon>eudicotyledons</taxon>
        <taxon>Gunneridae</taxon>
        <taxon>Pentapetalae</taxon>
        <taxon>asterids</taxon>
        <taxon>lamiids</taxon>
        <taxon>Boraginales</taxon>
        <taxon>Boraginaceae</taxon>
        <taxon>Boraginoideae</taxon>
        <taxon>Lithospermeae</taxon>
        <taxon>Lithospermum</taxon>
    </lineage>
</organism>
<evidence type="ECO:0000259" key="10">
    <source>
        <dbReference type="Pfam" id="PF25597"/>
    </source>
</evidence>
<comment type="caution">
    <text evidence="11">The sequence shown here is derived from an EMBL/GenBank/DDBJ whole genome shotgun (WGS) entry which is preliminary data.</text>
</comment>
<dbReference type="InterPro" id="IPR039537">
    <property type="entry name" value="Retrotran_Ty1/copia-like"/>
</dbReference>
<dbReference type="PANTHER" id="PTHR42648">
    <property type="entry name" value="TRANSPOSASE, PUTATIVE-RELATED"/>
    <property type="match status" value="1"/>
</dbReference>
<dbReference type="GO" id="GO:0016787">
    <property type="term" value="F:hydrolase activity"/>
    <property type="evidence" value="ECO:0007669"/>
    <property type="project" value="UniProtKB-KW"/>
</dbReference>
<keyword evidence="9" id="KW-0233">DNA recombination</keyword>
<evidence type="ECO:0000256" key="8">
    <source>
        <dbReference type="ARBA" id="ARBA00022932"/>
    </source>
</evidence>
<dbReference type="InterPro" id="IPR012337">
    <property type="entry name" value="RNaseH-like_sf"/>
</dbReference>
<keyword evidence="7" id="KW-0695">RNA-directed DNA polymerase</keyword>
<evidence type="ECO:0000256" key="4">
    <source>
        <dbReference type="ARBA" id="ARBA00022801"/>
    </source>
</evidence>
<dbReference type="EMBL" id="BAABME010012611">
    <property type="protein sequence ID" value="GAA0185324.1"/>
    <property type="molecule type" value="Genomic_DNA"/>
</dbReference>
<protein>
    <recommendedName>
        <fullName evidence="10">Retroviral polymerase SH3-like domain-containing protein</fullName>
    </recommendedName>
</protein>
<dbReference type="InterPro" id="IPR057670">
    <property type="entry name" value="SH3_retrovirus"/>
</dbReference>
<name>A0AAV3RWK3_LITER</name>
<evidence type="ECO:0000256" key="3">
    <source>
        <dbReference type="ARBA" id="ARBA00022759"/>
    </source>
</evidence>
<dbReference type="GO" id="GO:0006310">
    <property type="term" value="P:DNA recombination"/>
    <property type="evidence" value="ECO:0007669"/>
    <property type="project" value="UniProtKB-KW"/>
</dbReference>
<evidence type="ECO:0000256" key="1">
    <source>
        <dbReference type="ARBA" id="ARBA00022722"/>
    </source>
</evidence>
<dbReference type="AlphaFoldDB" id="A0AAV3RWK3"/>
<sequence length="155" mass="18185">MTSNESIFKDIDKSVKSQVCLGNEELVEVTWKRMISCPDSERSRTSTYSRLRTTTKRPIRKKNRIIMEMARSMLEDKNMPKKFWAEAVYTTVYLLNRHPTQAVQEKTHIEVWSGHKPLSKHLRVFGCRYYAHVPAIKRTKVEEKTEKGIFLGYSS</sequence>
<evidence type="ECO:0000256" key="6">
    <source>
        <dbReference type="ARBA" id="ARBA00022908"/>
    </source>
</evidence>
<evidence type="ECO:0000313" key="11">
    <source>
        <dbReference type="EMBL" id="GAA0185324.1"/>
    </source>
</evidence>
<dbReference type="GO" id="GO:0004519">
    <property type="term" value="F:endonuclease activity"/>
    <property type="evidence" value="ECO:0007669"/>
    <property type="project" value="UniProtKB-KW"/>
</dbReference>
<reference evidence="11 12" key="1">
    <citation type="submission" date="2024-01" db="EMBL/GenBank/DDBJ databases">
        <title>The complete chloroplast genome sequence of Lithospermum erythrorhizon: insights into the phylogenetic relationship among Boraginaceae species and the maternal lineages of purple gromwells.</title>
        <authorList>
            <person name="Okada T."/>
            <person name="Watanabe K."/>
        </authorList>
    </citation>
    <scope>NUCLEOTIDE SEQUENCE [LARGE SCALE GENOMIC DNA]</scope>
</reference>
<feature type="domain" description="Retroviral polymerase SH3-like" evidence="10">
    <location>
        <begin position="127"/>
        <end position="155"/>
    </location>
</feature>
<keyword evidence="3" id="KW-0255">Endonuclease</keyword>
<dbReference type="GO" id="GO:0003964">
    <property type="term" value="F:RNA-directed DNA polymerase activity"/>
    <property type="evidence" value="ECO:0007669"/>
    <property type="project" value="UniProtKB-KW"/>
</dbReference>
<dbReference type="Gene3D" id="3.30.420.10">
    <property type="entry name" value="Ribonuclease H-like superfamily/Ribonuclease H"/>
    <property type="match status" value="1"/>
</dbReference>
<evidence type="ECO:0000256" key="9">
    <source>
        <dbReference type="ARBA" id="ARBA00023172"/>
    </source>
</evidence>
<gene>
    <name evidence="11" type="ORF">LIER_32612</name>
</gene>
<accession>A0AAV3RWK3</accession>
<evidence type="ECO:0000256" key="7">
    <source>
        <dbReference type="ARBA" id="ARBA00022918"/>
    </source>
</evidence>
<evidence type="ECO:0000256" key="5">
    <source>
        <dbReference type="ARBA" id="ARBA00022842"/>
    </source>
</evidence>
<dbReference type="GO" id="GO:0015074">
    <property type="term" value="P:DNA integration"/>
    <property type="evidence" value="ECO:0007669"/>
    <property type="project" value="UniProtKB-KW"/>
</dbReference>
<dbReference type="GO" id="GO:0003887">
    <property type="term" value="F:DNA-directed DNA polymerase activity"/>
    <property type="evidence" value="ECO:0007669"/>
    <property type="project" value="UniProtKB-KW"/>
</dbReference>